<dbReference type="PANTHER" id="PTHR11106">
    <property type="entry name" value="GANGLIOSIDE INDUCED DIFFERENTIATION ASSOCIATED PROTEIN 2-RELATED"/>
    <property type="match status" value="1"/>
</dbReference>
<dbReference type="Pfam" id="PF01661">
    <property type="entry name" value="Macro"/>
    <property type="match status" value="1"/>
</dbReference>
<dbReference type="PROSITE" id="PS51154">
    <property type="entry name" value="MACRO"/>
    <property type="match status" value="1"/>
</dbReference>
<feature type="domain" description="Macro" evidence="1">
    <location>
        <begin position="1"/>
        <end position="150"/>
    </location>
</feature>
<evidence type="ECO:0000259" key="1">
    <source>
        <dbReference type="PROSITE" id="PS51154"/>
    </source>
</evidence>
<dbReference type="SMART" id="SM00506">
    <property type="entry name" value="A1pp"/>
    <property type="match status" value="1"/>
</dbReference>
<feature type="non-terminal residue" evidence="2">
    <location>
        <position position="150"/>
    </location>
</feature>
<protein>
    <recommendedName>
        <fullName evidence="1">Macro domain-containing protein</fullName>
    </recommendedName>
</protein>
<dbReference type="InterPro" id="IPR043472">
    <property type="entry name" value="Macro_dom-like"/>
</dbReference>
<accession>X1KHA0</accession>
<reference evidence="2" key="1">
    <citation type="journal article" date="2014" name="Front. Microbiol.">
        <title>High frequency of phylogenetically diverse reductive dehalogenase-homologous genes in deep subseafloor sedimentary metagenomes.</title>
        <authorList>
            <person name="Kawai M."/>
            <person name="Futagami T."/>
            <person name="Toyoda A."/>
            <person name="Takaki Y."/>
            <person name="Nishi S."/>
            <person name="Hori S."/>
            <person name="Arai W."/>
            <person name="Tsubouchi T."/>
            <person name="Morono Y."/>
            <person name="Uchiyama I."/>
            <person name="Ito T."/>
            <person name="Fujiyama A."/>
            <person name="Inagaki F."/>
            <person name="Takami H."/>
        </authorList>
    </citation>
    <scope>NUCLEOTIDE SEQUENCE</scope>
    <source>
        <strain evidence="2">Expedition CK06-06</strain>
    </source>
</reference>
<organism evidence="2">
    <name type="scientific">marine sediment metagenome</name>
    <dbReference type="NCBI Taxonomy" id="412755"/>
    <lineage>
        <taxon>unclassified sequences</taxon>
        <taxon>metagenomes</taxon>
        <taxon>ecological metagenomes</taxon>
    </lineage>
</organism>
<comment type="caution">
    <text evidence="2">The sequence shown here is derived from an EMBL/GenBank/DDBJ whole genome shotgun (WGS) entry which is preliminary data.</text>
</comment>
<name>X1KHA0_9ZZZZ</name>
<dbReference type="AlphaFoldDB" id="X1KHA0"/>
<sequence length="150" mass="16484">MSQLMVNNSIIEIFVGDLTNIELYDAIVIPTNSRLLPSGNLRCKVLKNAGTQVQVECNRIMNRITQISVGSSVMTSGGNLVQYIIHTHGPRPGQGNEGKKLMLATWNSLKLGDEKGIKSIAFPPISREIRGFTAKICAETMLPTIKKYLL</sequence>
<dbReference type="EMBL" id="BARU01037710">
    <property type="protein sequence ID" value="GAH89514.1"/>
    <property type="molecule type" value="Genomic_DNA"/>
</dbReference>
<dbReference type="Gene3D" id="3.40.220.10">
    <property type="entry name" value="Leucine Aminopeptidase, subunit E, domain 1"/>
    <property type="match status" value="1"/>
</dbReference>
<dbReference type="SUPFAM" id="SSF52949">
    <property type="entry name" value="Macro domain-like"/>
    <property type="match status" value="1"/>
</dbReference>
<gene>
    <name evidence="2" type="ORF">S03H2_58704</name>
</gene>
<proteinExistence type="predicted"/>
<dbReference type="InterPro" id="IPR002589">
    <property type="entry name" value="Macro_dom"/>
</dbReference>
<evidence type="ECO:0000313" key="2">
    <source>
        <dbReference type="EMBL" id="GAH89514.1"/>
    </source>
</evidence>